<dbReference type="Ensembl" id="ENSMMNT00015018911.1">
    <property type="protein sequence ID" value="ENSMMNP00015017191.1"/>
    <property type="gene ID" value="ENSMMNG00015012700.1"/>
</dbReference>
<evidence type="ECO:0000313" key="2">
    <source>
        <dbReference type="Ensembl" id="ENSMMNP00015017191.1"/>
    </source>
</evidence>
<feature type="transmembrane region" description="Helical" evidence="1">
    <location>
        <begin position="20"/>
        <end position="41"/>
    </location>
</feature>
<reference evidence="2" key="1">
    <citation type="submission" date="2025-08" db="UniProtKB">
        <authorList>
            <consortium name="Ensembl"/>
        </authorList>
    </citation>
    <scope>IDENTIFICATION</scope>
</reference>
<keyword evidence="1" id="KW-0472">Membrane</keyword>
<dbReference type="GeneTree" id="ENSGT01000000221335"/>
<keyword evidence="1" id="KW-1133">Transmembrane helix</keyword>
<proteinExistence type="predicted"/>
<protein>
    <submittedName>
        <fullName evidence="2">Uncharacterized protein</fullName>
    </submittedName>
</protein>
<dbReference type="AlphaFoldDB" id="A0A8C6BIK8"/>
<reference evidence="2" key="2">
    <citation type="submission" date="2025-09" db="UniProtKB">
        <authorList>
            <consortium name="Ensembl"/>
        </authorList>
    </citation>
    <scope>IDENTIFICATION</scope>
</reference>
<keyword evidence="1" id="KW-0812">Transmembrane</keyword>
<evidence type="ECO:0000313" key="3">
    <source>
        <dbReference type="Proteomes" id="UP000694561"/>
    </source>
</evidence>
<keyword evidence="3" id="KW-1185">Reference proteome</keyword>
<sequence>MLKSMKKIYLVLEMVKQSSLLILEMMIKTMMIYKLNSLFYIPNGLSPLFYWTLESTGKEKSERNNYTINFLGF</sequence>
<evidence type="ECO:0000256" key="1">
    <source>
        <dbReference type="SAM" id="Phobius"/>
    </source>
</evidence>
<organism evidence="2 3">
    <name type="scientific">Monodon monoceros</name>
    <name type="common">Narwhal</name>
    <name type="synonym">Ceratodon monodon</name>
    <dbReference type="NCBI Taxonomy" id="40151"/>
    <lineage>
        <taxon>Eukaryota</taxon>
        <taxon>Metazoa</taxon>
        <taxon>Chordata</taxon>
        <taxon>Craniata</taxon>
        <taxon>Vertebrata</taxon>
        <taxon>Euteleostomi</taxon>
        <taxon>Mammalia</taxon>
        <taxon>Eutheria</taxon>
        <taxon>Laurasiatheria</taxon>
        <taxon>Artiodactyla</taxon>
        <taxon>Whippomorpha</taxon>
        <taxon>Cetacea</taxon>
        <taxon>Odontoceti</taxon>
        <taxon>Monodontidae</taxon>
        <taxon>Monodon</taxon>
    </lineage>
</organism>
<name>A0A8C6BIK8_MONMO</name>
<accession>A0A8C6BIK8</accession>
<dbReference type="Proteomes" id="UP000694561">
    <property type="component" value="Unplaced"/>
</dbReference>